<comment type="caution">
    <text evidence="1">The sequence shown here is derived from an EMBL/GenBank/DDBJ whole genome shotgun (WGS) entry which is preliminary data.</text>
</comment>
<dbReference type="Proteomes" id="UP001176961">
    <property type="component" value="Unassembled WGS sequence"/>
</dbReference>
<name>A0AA36GUZ0_CYLNA</name>
<protein>
    <submittedName>
        <fullName evidence="1">Uncharacterized protein</fullName>
    </submittedName>
</protein>
<dbReference type="EMBL" id="CATQJL010000223">
    <property type="protein sequence ID" value="CAJ0598677.1"/>
    <property type="molecule type" value="Genomic_DNA"/>
</dbReference>
<reference evidence="1" key="1">
    <citation type="submission" date="2023-07" db="EMBL/GenBank/DDBJ databases">
        <authorList>
            <consortium name="CYATHOMIX"/>
        </authorList>
    </citation>
    <scope>NUCLEOTIDE SEQUENCE</scope>
    <source>
        <strain evidence="1">N/A</strain>
    </source>
</reference>
<organism evidence="1 2">
    <name type="scientific">Cylicocyclus nassatus</name>
    <name type="common">Nematode worm</name>
    <dbReference type="NCBI Taxonomy" id="53992"/>
    <lineage>
        <taxon>Eukaryota</taxon>
        <taxon>Metazoa</taxon>
        <taxon>Ecdysozoa</taxon>
        <taxon>Nematoda</taxon>
        <taxon>Chromadorea</taxon>
        <taxon>Rhabditida</taxon>
        <taxon>Rhabditina</taxon>
        <taxon>Rhabditomorpha</taxon>
        <taxon>Strongyloidea</taxon>
        <taxon>Strongylidae</taxon>
        <taxon>Cylicocyclus</taxon>
    </lineage>
</organism>
<sequence>MSHDNTGRNAEETRQGKDVLKCIMPLRTCELSVLDGLLFLLSQLKIRQSVLSRTRQRGADFLRSEIV</sequence>
<gene>
    <name evidence="1" type="ORF">CYNAS_LOCUS10660</name>
</gene>
<proteinExistence type="predicted"/>
<keyword evidence="2" id="KW-1185">Reference proteome</keyword>
<accession>A0AA36GUZ0</accession>
<evidence type="ECO:0000313" key="2">
    <source>
        <dbReference type="Proteomes" id="UP001176961"/>
    </source>
</evidence>
<evidence type="ECO:0000313" key="1">
    <source>
        <dbReference type="EMBL" id="CAJ0598677.1"/>
    </source>
</evidence>
<dbReference type="AlphaFoldDB" id="A0AA36GUZ0"/>